<name>A0A9W7GEU9_9STRA</name>
<feature type="region of interest" description="Disordered" evidence="5">
    <location>
        <begin position="151"/>
        <end position="181"/>
    </location>
</feature>
<feature type="compositionally biased region" description="Basic and acidic residues" evidence="5">
    <location>
        <begin position="27"/>
        <end position="37"/>
    </location>
</feature>
<dbReference type="Proteomes" id="UP001165065">
    <property type="component" value="Unassembled WGS sequence"/>
</dbReference>
<feature type="region of interest" description="Disordered" evidence="5">
    <location>
        <begin position="235"/>
        <end position="254"/>
    </location>
</feature>
<dbReference type="PROSITE" id="PS50126">
    <property type="entry name" value="S1"/>
    <property type="match status" value="1"/>
</dbReference>
<feature type="compositionally biased region" description="Acidic residues" evidence="5">
    <location>
        <begin position="39"/>
        <end position="59"/>
    </location>
</feature>
<dbReference type="InterPro" id="IPR023323">
    <property type="entry name" value="Tex-like_dom_sf"/>
</dbReference>
<dbReference type="InterPro" id="IPR017072">
    <property type="entry name" value="TF_Spt6"/>
</dbReference>
<dbReference type="InterPro" id="IPR012340">
    <property type="entry name" value="NA-bd_OB-fold"/>
</dbReference>
<feature type="compositionally biased region" description="Pro residues" evidence="5">
    <location>
        <begin position="1922"/>
        <end position="1933"/>
    </location>
</feature>
<comment type="subcellular location">
    <subcellularLocation>
        <location evidence="1">Nucleus</location>
    </subcellularLocation>
</comment>
<feature type="compositionally biased region" description="Gly residues" evidence="5">
    <location>
        <begin position="2038"/>
        <end position="2047"/>
    </location>
</feature>
<evidence type="ECO:0000259" key="6">
    <source>
        <dbReference type="PROSITE" id="PS50126"/>
    </source>
</evidence>
<dbReference type="InterPro" id="IPR037027">
    <property type="entry name" value="YqgF/RNaseH-like_dom_sf"/>
</dbReference>
<dbReference type="SUPFAM" id="SSF50249">
    <property type="entry name" value="Nucleic acid-binding proteins"/>
    <property type="match status" value="1"/>
</dbReference>
<dbReference type="InterPro" id="IPR010994">
    <property type="entry name" value="RuvA_2-like"/>
</dbReference>
<evidence type="ECO:0000256" key="4">
    <source>
        <dbReference type="ARBA" id="ARBA00023242"/>
    </source>
</evidence>
<feature type="region of interest" description="Disordered" evidence="5">
    <location>
        <begin position="598"/>
        <end position="627"/>
    </location>
</feature>
<evidence type="ECO:0000256" key="3">
    <source>
        <dbReference type="ARBA" id="ARBA00023163"/>
    </source>
</evidence>
<dbReference type="InterPro" id="IPR003029">
    <property type="entry name" value="S1_domain"/>
</dbReference>
<dbReference type="GO" id="GO:0140673">
    <property type="term" value="P:transcription elongation-coupled chromatin remodeling"/>
    <property type="evidence" value="ECO:0007669"/>
    <property type="project" value="InterPro"/>
</dbReference>
<dbReference type="SUPFAM" id="SSF53098">
    <property type="entry name" value="Ribonuclease H-like"/>
    <property type="match status" value="1"/>
</dbReference>
<dbReference type="InterPro" id="IPR036860">
    <property type="entry name" value="SH2_dom_sf"/>
</dbReference>
<dbReference type="GO" id="GO:0031491">
    <property type="term" value="F:nucleosome binding"/>
    <property type="evidence" value="ECO:0007669"/>
    <property type="project" value="TreeGrafter"/>
</dbReference>
<dbReference type="PANTHER" id="PTHR10145:SF6">
    <property type="entry name" value="TRANSCRIPTION ELONGATION FACTOR SPT6"/>
    <property type="match status" value="1"/>
</dbReference>
<dbReference type="InterPro" id="IPR023319">
    <property type="entry name" value="Tex-like_HTH_dom_sf"/>
</dbReference>
<dbReference type="GO" id="GO:0042393">
    <property type="term" value="F:histone binding"/>
    <property type="evidence" value="ECO:0007669"/>
    <property type="project" value="TreeGrafter"/>
</dbReference>
<dbReference type="InterPro" id="IPR035420">
    <property type="entry name" value="Spt6_SH2"/>
</dbReference>
<dbReference type="InterPro" id="IPR035018">
    <property type="entry name" value="Spt6_SH2_C"/>
</dbReference>
<feature type="compositionally biased region" description="Acidic residues" evidence="5">
    <location>
        <begin position="237"/>
        <end position="254"/>
    </location>
</feature>
<evidence type="ECO:0000256" key="1">
    <source>
        <dbReference type="ARBA" id="ARBA00004123"/>
    </source>
</evidence>
<feature type="region of interest" description="Disordered" evidence="5">
    <location>
        <begin position="1907"/>
        <end position="2065"/>
    </location>
</feature>
<dbReference type="Gene3D" id="1.10.10.650">
    <property type="entry name" value="RuvA domain 2-like"/>
    <property type="match status" value="1"/>
</dbReference>
<reference evidence="8" key="1">
    <citation type="journal article" date="2023" name="Commun. Biol.">
        <title>Genome analysis of Parmales, the sister group of diatoms, reveals the evolutionary specialization of diatoms from phago-mixotrophs to photoautotrophs.</title>
        <authorList>
            <person name="Ban H."/>
            <person name="Sato S."/>
            <person name="Yoshikawa S."/>
            <person name="Yamada K."/>
            <person name="Nakamura Y."/>
            <person name="Ichinomiya M."/>
            <person name="Sato N."/>
            <person name="Blanc-Mathieu R."/>
            <person name="Endo H."/>
            <person name="Kuwata A."/>
            <person name="Ogata H."/>
        </authorList>
    </citation>
    <scope>NUCLEOTIDE SEQUENCE [LARGE SCALE GENOMIC DNA]</scope>
</reference>
<dbReference type="InterPro" id="IPR012337">
    <property type="entry name" value="RNaseH-like_sf"/>
</dbReference>
<dbReference type="PANTHER" id="PTHR10145">
    <property type="entry name" value="TRANSCRIPTION ELONGATION FACTOR SPT6"/>
    <property type="match status" value="1"/>
</dbReference>
<dbReference type="InterPro" id="IPR035019">
    <property type="entry name" value="Spt6_SH2_N"/>
</dbReference>
<dbReference type="Gene3D" id="3.30.420.140">
    <property type="entry name" value="YqgF/RNase H-like domain"/>
    <property type="match status" value="1"/>
</dbReference>
<dbReference type="EMBL" id="BRYA01000204">
    <property type="protein sequence ID" value="GMI44062.1"/>
    <property type="molecule type" value="Genomic_DNA"/>
</dbReference>
<dbReference type="Gene3D" id="1.10.10.2740">
    <property type="entry name" value="Spt6, Death-like domain"/>
    <property type="match status" value="1"/>
</dbReference>
<dbReference type="CDD" id="cd09918">
    <property type="entry name" value="SH2_Nterm_SPT6_like"/>
    <property type="match status" value="1"/>
</dbReference>
<evidence type="ECO:0000313" key="8">
    <source>
        <dbReference type="Proteomes" id="UP001165065"/>
    </source>
</evidence>
<dbReference type="GO" id="GO:0003676">
    <property type="term" value="F:nucleic acid binding"/>
    <property type="evidence" value="ECO:0007669"/>
    <property type="project" value="InterPro"/>
</dbReference>
<dbReference type="GO" id="GO:0034728">
    <property type="term" value="P:nucleosome organization"/>
    <property type="evidence" value="ECO:0007669"/>
    <property type="project" value="TreeGrafter"/>
</dbReference>
<feature type="compositionally biased region" description="Pro residues" evidence="5">
    <location>
        <begin position="1946"/>
        <end position="2033"/>
    </location>
</feature>
<keyword evidence="3" id="KW-0804">Transcription</keyword>
<dbReference type="Pfam" id="PF14633">
    <property type="entry name" value="SH2_2"/>
    <property type="match status" value="1"/>
</dbReference>
<dbReference type="Gene3D" id="1.10.150.850">
    <property type="entry name" value="Spt6, helix-hairpin-helix domain"/>
    <property type="match status" value="1"/>
</dbReference>
<dbReference type="OrthoDB" id="995477at2759"/>
<evidence type="ECO:0000256" key="5">
    <source>
        <dbReference type="SAM" id="MobiDB-lite"/>
    </source>
</evidence>
<feature type="compositionally biased region" description="Basic residues" evidence="5">
    <location>
        <begin position="99"/>
        <end position="110"/>
    </location>
</feature>
<comment type="caution">
    <text evidence="7">The sequence shown here is derived from an EMBL/GenBank/DDBJ whole genome shotgun (WGS) entry which is preliminary data.</text>
</comment>
<feature type="domain" description="S1 motif" evidence="6">
    <location>
        <begin position="1549"/>
        <end position="1619"/>
    </location>
</feature>
<proteinExistence type="inferred from homology"/>
<keyword evidence="8" id="KW-1185">Reference proteome</keyword>
<dbReference type="InterPro" id="IPR042066">
    <property type="entry name" value="Spt6_death-like"/>
</dbReference>
<feature type="region of interest" description="Disordered" evidence="5">
    <location>
        <begin position="783"/>
        <end position="808"/>
    </location>
</feature>
<dbReference type="GO" id="GO:0008023">
    <property type="term" value="C:transcription elongation factor complex"/>
    <property type="evidence" value="ECO:0007669"/>
    <property type="project" value="TreeGrafter"/>
</dbReference>
<dbReference type="InterPro" id="IPR032706">
    <property type="entry name" value="Spt6_HHH"/>
</dbReference>
<organism evidence="7 8">
    <name type="scientific">Triparma columacea</name>
    <dbReference type="NCBI Taxonomy" id="722753"/>
    <lineage>
        <taxon>Eukaryota</taxon>
        <taxon>Sar</taxon>
        <taxon>Stramenopiles</taxon>
        <taxon>Ochrophyta</taxon>
        <taxon>Bolidophyceae</taxon>
        <taxon>Parmales</taxon>
        <taxon>Triparmaceae</taxon>
        <taxon>Triparma</taxon>
    </lineage>
</organism>
<comment type="similarity">
    <text evidence="2">Belongs to the SPT6 family.</text>
</comment>
<feature type="compositionally biased region" description="Acidic residues" evidence="5">
    <location>
        <begin position="83"/>
        <end position="95"/>
    </location>
</feature>
<protein>
    <recommendedName>
        <fullName evidence="6">S1 motif domain-containing protein</fullName>
    </recommendedName>
</protein>
<dbReference type="Gene3D" id="3.30.505.10">
    <property type="entry name" value="SH2 domain"/>
    <property type="match status" value="2"/>
</dbReference>
<dbReference type="Pfam" id="PF14635">
    <property type="entry name" value="HHH_7"/>
    <property type="match status" value="1"/>
</dbReference>
<evidence type="ECO:0000256" key="2">
    <source>
        <dbReference type="ARBA" id="ARBA00009253"/>
    </source>
</evidence>
<keyword evidence="4" id="KW-0539">Nucleus</keyword>
<sequence>MADLGFSSSDSEPDEPEVPETTTEAPPTKKIDVRSFIDDAAEDSEEGSDGGEGLGEENEDYVKDGFVVDDDEGNEKAQRGDLSDSDDDDEGDDDDFGGKIRKGMSRLRKRGHDEILNEDDLELVREATGEGEAKKKAKVFDNASQLQSDLFGADEDSEEEKENDEIVGKKTTAPETGYESDEFADFIEDDLGDQKRLQRRGKQQENLDFNEVNDADMDEARDIFGDDFDIFARGEGYEDDEDEDEDIFGDDEDKTEEDKIEAVNRMHRRKEDRMMKQAARKRAYLRSAFEPSQLVEHFITEKDEKTREMDVPERLQDRLSDRGGLGDQELEEMSMFILGKCTNINVALRSLVAELNPGRILEFTPIQNNAVTASRGINMWTDEAHEALGDKVVELITKTIKLISYDKCEVPFIRTYCKDELAGYDATASIWEARKFDVEEVVEDLPDDTLFLLPAIQKKVESRFNSYCAPRPTAATLGVSKADLVAHVEHEHRRASAEVLQVALDNLWEVMENDEVWEKIQQKKHKVIEFVTSMFGAQVNEDENLQDKADEAILLLPETESEYVMSKDEALKAREELKALGDNPETLHATAMAAFEQEQAAAAAAQEEEAEMGTEKPPPPTAPLAPTPEAISAWRDAKTRVQNLDIKVYDLSMKVDGFRATIASAEQAASGSKSTTDLSANCNEVLYNKHFYKNEVEMSTDDVYFSDMHEYLSIIKEGNAQLADSGVSTDSSARISRRVDRDKYRSFVKNNYRRVAYSFMPALYRAGFMVDWRHSETFDYTVQVDPSDDGTEKSWLPPTPKSKEGEEQGPLDFADQMIMDGVITLTEDLDGEDEEVNEEVNEGEQVLKSARYVAAMEMAHEPRLKAILRSIYMDQALLSTTPTAKGRAEIDYFHEMYGLHMLKNKPIIWLMRKEELNKEDRCQFLRLVKAERAGLITSTIRLPDKFDPEVEKALAMGLGQDGTIGGEKIVAKADLSPFLEAMNKGFQNKHDEDGSWNEQRRLACKLCLEHFLIPKFERECRRKMTEVANEAGVDEAAENLRKMAMKGPLTPTWKLKADPMEARIQPPGIAVVGVCIANDKKEASYLVAMKESGDVVDYRAIASGERMTAIDVTNELTKFFIIHKPTLVVIGTGGGMQSKFSFNNLQTIITQAQLKFNQRKENRGDDDDDDEEDAYMMALDDYDDYEGNWECEVSLLDDSIAQLYARSPRSAKEFPEMSTNQRAAISIARIARNPLAEICSAWSVISEKGVHGIEFFYLNIHPLQNLLPKMDLLKAYERVLVDCVSTVGVEVNELVRDKSLSGMLQFVPGFGPRKAQMFLQNMKSIGNSLKNRQDIIAAGTLGIQEVVFKNAVGFLRVGTREDADEDLTNNGIVLLDITRIHPEAYLKNDFALKVVKDSLSDDPDAANMEDNELVAAVMDNSAEKIKDHFTTVLAQHGNYIIARPEDNTREFQAEKYDPFDMVDEEDPLMEETLDDLLEELDLAAYNNMLRTDHGERRCCLELIKRELRFPFKDPREPTKRLESKPTDPALCVELFQKLTGESHATLRPGMVVVGECMTPGAFGCRVVLDNGLGANVRKENVKSNVMVENINDYLKRGQIITAVVKEVRYEHMSVEISLLDEDLKLPTHEWPRPEAMPPFDHFFDQKAAADELAKQAKATANTVAANQVNIVTPTSASGDSGTKTMRRQVAKRACTHPCFRNASWKEIKKELEELGNGAVGMGLIHPSSSHADKLTLTVCFKKNLFKNFEIEEFDKPTDTSIGTRLILKNEEFGDIDEILANFVDPVVSYFNDALDHRKCMEVDDMDKVDQVLRNEKAKAPTGIPYRLGTDHSSAGYFELHFLPNANIKMEWVAITHNGYIYRERPFKSLDQMFDHFKRNAMVKPKSPKPPAPVAAPVAAPAAVTATAGSSRVSRWNVKPAAPSVPPPAMPVGAPPVQAYGQAPPDYSQPPPGYGQPPPSYGQPPPGYGQPPPDYSQPPPGYSQPPPDYSQPPPGYAQPPPQQYQQPPPSMYNQPPPGYGQPPPQQYQQPPPAPRGFRDGGVQGGAPKGRGRGSTLPAWMTQGQNQ</sequence>
<dbReference type="Pfam" id="PF21710">
    <property type="entry name" value="Spt6_S1"/>
    <property type="match status" value="1"/>
</dbReference>
<feature type="region of interest" description="Disordered" evidence="5">
    <location>
        <begin position="1"/>
        <end position="120"/>
    </location>
</feature>
<dbReference type="SUPFAM" id="SSF158832">
    <property type="entry name" value="Tex N-terminal region-like"/>
    <property type="match status" value="1"/>
</dbReference>
<accession>A0A9W7GEU9</accession>
<gene>
    <name evidence="7" type="ORF">TrCOL_g2866</name>
</gene>
<dbReference type="Gene3D" id="2.40.50.140">
    <property type="entry name" value="Nucleic acid-binding proteins"/>
    <property type="match status" value="1"/>
</dbReference>
<dbReference type="SUPFAM" id="SSF47781">
    <property type="entry name" value="RuvA domain 2-like"/>
    <property type="match status" value="1"/>
</dbReference>
<dbReference type="InterPro" id="IPR049540">
    <property type="entry name" value="Spt6-like_S1"/>
</dbReference>
<evidence type="ECO:0000313" key="7">
    <source>
        <dbReference type="EMBL" id="GMI44062.1"/>
    </source>
</evidence>
<dbReference type="CDD" id="cd09928">
    <property type="entry name" value="SH2_Cterm_SPT6_like"/>
    <property type="match status" value="1"/>
</dbReference>
<feature type="compositionally biased region" description="Acidic residues" evidence="5">
    <location>
        <begin position="152"/>
        <end position="165"/>
    </location>
</feature>
<feature type="compositionally biased region" description="Pro residues" evidence="5">
    <location>
        <begin position="616"/>
        <end position="626"/>
    </location>
</feature>
<dbReference type="Gene3D" id="1.10.3500.10">
    <property type="entry name" value="Tex N-terminal region-like"/>
    <property type="match status" value="1"/>
</dbReference>